<accession>A0AAD8NY78</accession>
<organism evidence="2 3">
    <name type="scientific">Tagetes erecta</name>
    <name type="common">African marigold</name>
    <dbReference type="NCBI Taxonomy" id="13708"/>
    <lineage>
        <taxon>Eukaryota</taxon>
        <taxon>Viridiplantae</taxon>
        <taxon>Streptophyta</taxon>
        <taxon>Embryophyta</taxon>
        <taxon>Tracheophyta</taxon>
        <taxon>Spermatophyta</taxon>
        <taxon>Magnoliopsida</taxon>
        <taxon>eudicotyledons</taxon>
        <taxon>Gunneridae</taxon>
        <taxon>Pentapetalae</taxon>
        <taxon>asterids</taxon>
        <taxon>campanulids</taxon>
        <taxon>Asterales</taxon>
        <taxon>Asteraceae</taxon>
        <taxon>Asteroideae</taxon>
        <taxon>Heliantheae alliance</taxon>
        <taxon>Tageteae</taxon>
        <taxon>Tagetes</taxon>
    </lineage>
</organism>
<evidence type="ECO:0000313" key="2">
    <source>
        <dbReference type="EMBL" id="KAK1425179.1"/>
    </source>
</evidence>
<comment type="caution">
    <text evidence="2">The sequence shown here is derived from an EMBL/GenBank/DDBJ whole genome shotgun (WGS) entry which is preliminary data.</text>
</comment>
<name>A0AAD8NY78_TARER</name>
<reference evidence="2" key="1">
    <citation type="journal article" date="2023" name="bioRxiv">
        <title>Improved chromosome-level genome assembly for marigold (Tagetes erecta).</title>
        <authorList>
            <person name="Jiang F."/>
            <person name="Yuan L."/>
            <person name="Wang S."/>
            <person name="Wang H."/>
            <person name="Xu D."/>
            <person name="Wang A."/>
            <person name="Fan W."/>
        </authorList>
    </citation>
    <scope>NUCLEOTIDE SEQUENCE</scope>
    <source>
        <strain evidence="2">WSJ</strain>
        <tissue evidence="2">Leaf</tissue>
    </source>
</reference>
<proteinExistence type="predicted"/>
<dbReference type="Proteomes" id="UP001229421">
    <property type="component" value="Unassembled WGS sequence"/>
</dbReference>
<feature type="transmembrane region" description="Helical" evidence="1">
    <location>
        <begin position="6"/>
        <end position="33"/>
    </location>
</feature>
<keyword evidence="3" id="KW-1185">Reference proteome</keyword>
<gene>
    <name evidence="2" type="ORF">QVD17_20525</name>
</gene>
<dbReference type="EMBL" id="JAUHHV010000005">
    <property type="protein sequence ID" value="KAK1425179.1"/>
    <property type="molecule type" value="Genomic_DNA"/>
</dbReference>
<keyword evidence="1" id="KW-0812">Transmembrane</keyword>
<protein>
    <submittedName>
        <fullName evidence="2">Uncharacterized protein</fullName>
    </submittedName>
</protein>
<evidence type="ECO:0000256" key="1">
    <source>
        <dbReference type="SAM" id="Phobius"/>
    </source>
</evidence>
<keyword evidence="1" id="KW-1133">Transmembrane helix</keyword>
<sequence>MLDTFLMGIVIAFTITAAAAAIFTFTVTCFFLLEFDQDQRSNSSEARAHEHENIEINALKGGVINALKGVSLKSECKSRDVCAWSRTKEKKARHTKYQVKNITHIHTCFLYVYISHFVPCSSPPSSNHDKHKANNQKKT</sequence>
<dbReference type="AlphaFoldDB" id="A0AAD8NY78"/>
<evidence type="ECO:0000313" key="3">
    <source>
        <dbReference type="Proteomes" id="UP001229421"/>
    </source>
</evidence>
<keyword evidence="1" id="KW-0472">Membrane</keyword>